<dbReference type="InterPro" id="IPR018648">
    <property type="entry name" value="DUF2076"/>
</dbReference>
<dbReference type="AlphaFoldDB" id="A0A942EAF6"/>
<evidence type="ECO:0000313" key="2">
    <source>
        <dbReference type="EMBL" id="MBS3848592.1"/>
    </source>
</evidence>
<protein>
    <submittedName>
        <fullName evidence="2">DUF2076 domain-containing protein</fullName>
    </submittedName>
</protein>
<name>A0A942EAF6_9HYPH</name>
<comment type="caution">
    <text evidence="2">The sequence shown here is derived from an EMBL/GenBank/DDBJ whole genome shotgun (WGS) entry which is preliminary data.</text>
</comment>
<feature type="region of interest" description="Disordered" evidence="1">
    <location>
        <begin position="71"/>
        <end position="93"/>
    </location>
</feature>
<accession>A0A942EAF6</accession>
<evidence type="ECO:0000256" key="1">
    <source>
        <dbReference type="SAM" id="MobiDB-lite"/>
    </source>
</evidence>
<dbReference type="Proteomes" id="UP000678281">
    <property type="component" value="Unassembled WGS sequence"/>
</dbReference>
<organism evidence="2 3">
    <name type="scientific">Devosia litorisediminis</name>
    <dbReference type="NCBI Taxonomy" id="2829817"/>
    <lineage>
        <taxon>Bacteria</taxon>
        <taxon>Pseudomonadati</taxon>
        <taxon>Pseudomonadota</taxon>
        <taxon>Alphaproteobacteria</taxon>
        <taxon>Hyphomicrobiales</taxon>
        <taxon>Devosiaceae</taxon>
        <taxon>Devosia</taxon>
    </lineage>
</organism>
<proteinExistence type="predicted"/>
<dbReference type="RefSeq" id="WP_212658126.1">
    <property type="nucleotide sequence ID" value="NZ_JAGXTP010000001.1"/>
</dbReference>
<dbReference type="EMBL" id="JAGXTP010000001">
    <property type="protein sequence ID" value="MBS3848592.1"/>
    <property type="molecule type" value="Genomic_DNA"/>
</dbReference>
<dbReference type="Pfam" id="PF09849">
    <property type="entry name" value="DUF2076"/>
    <property type="match status" value="2"/>
</dbReference>
<evidence type="ECO:0000313" key="3">
    <source>
        <dbReference type="Proteomes" id="UP000678281"/>
    </source>
</evidence>
<sequence>MPNQQDHDIIDGLFDRIENVARTGAPRDADAELQIQQRLREFPPAPYYLAQTVVMQEQALRQAEQRIAELEAQRPRGPWDPQGAGRDQRAGQGGFLAGAAETALGVAGGMFLFNAIGGLFSGSAHAGEADVSNADIDAGGDDFGDGGFDIGGDF</sequence>
<keyword evidence="3" id="KW-1185">Reference proteome</keyword>
<reference evidence="2" key="1">
    <citation type="submission" date="2021-04" db="EMBL/GenBank/DDBJ databases">
        <title>Devosia litorisediminis sp. nov., isolated from a sand dune.</title>
        <authorList>
            <person name="Park S."/>
            <person name="Yoon J.-H."/>
        </authorList>
    </citation>
    <scope>NUCLEOTIDE SEQUENCE</scope>
    <source>
        <strain evidence="2">BSSL-BM10</strain>
    </source>
</reference>
<gene>
    <name evidence="2" type="ORF">KD146_07770</name>
</gene>